<name>A0A8S8ZGV6_SORMA</name>
<dbReference type="Proteomes" id="UP000433876">
    <property type="component" value="Unassembled WGS sequence"/>
</dbReference>
<gene>
    <name evidence="1" type="ORF">SMACR_12657</name>
</gene>
<accession>A0A8S8ZGV6</accession>
<proteinExistence type="predicted"/>
<comment type="caution">
    <text evidence="1">The sequence shown here is derived from an EMBL/GenBank/DDBJ whole genome shotgun (WGS) entry which is preliminary data.</text>
</comment>
<dbReference type="EMBL" id="NMPR01000213">
    <property type="protein sequence ID" value="KAA8628026.1"/>
    <property type="molecule type" value="Genomic_DNA"/>
</dbReference>
<organism evidence="1 2">
    <name type="scientific">Sordaria macrospora</name>
    <dbReference type="NCBI Taxonomy" id="5147"/>
    <lineage>
        <taxon>Eukaryota</taxon>
        <taxon>Fungi</taxon>
        <taxon>Dikarya</taxon>
        <taxon>Ascomycota</taxon>
        <taxon>Pezizomycotina</taxon>
        <taxon>Sordariomycetes</taxon>
        <taxon>Sordariomycetidae</taxon>
        <taxon>Sordariales</taxon>
        <taxon>Sordariaceae</taxon>
        <taxon>Sordaria</taxon>
    </lineage>
</organism>
<sequence length="34" mass="3819">MNLGLSDTLKSEFAGYTPVERPVINCDNVFLDPY</sequence>
<reference evidence="1 2" key="1">
    <citation type="submission" date="2017-07" db="EMBL/GenBank/DDBJ databases">
        <title>Genome sequence of the Sordaria macrospora wild type strain R19027.</title>
        <authorList>
            <person name="Nowrousian M."/>
            <person name="Teichert I."/>
            <person name="Kueck U."/>
        </authorList>
    </citation>
    <scope>NUCLEOTIDE SEQUENCE [LARGE SCALE GENOMIC DNA]</scope>
    <source>
        <strain evidence="1 2">R19027</strain>
        <tissue evidence="1">Mycelium</tissue>
    </source>
</reference>
<dbReference type="AlphaFoldDB" id="A0A8S8ZGV6"/>
<evidence type="ECO:0000313" key="2">
    <source>
        <dbReference type="Proteomes" id="UP000433876"/>
    </source>
</evidence>
<evidence type="ECO:0000313" key="1">
    <source>
        <dbReference type="EMBL" id="KAA8628026.1"/>
    </source>
</evidence>
<protein>
    <submittedName>
        <fullName evidence="1">Uncharacterized protein</fullName>
    </submittedName>
</protein>